<dbReference type="AlphaFoldDB" id="A0A8S0SUZ7"/>
<feature type="compositionally biased region" description="Acidic residues" evidence="1">
    <location>
        <begin position="129"/>
        <end position="151"/>
    </location>
</feature>
<dbReference type="Gramene" id="OE9A076930T1">
    <property type="protein sequence ID" value="OE9A076930C1"/>
    <property type="gene ID" value="OE9A076930"/>
</dbReference>
<gene>
    <name evidence="3" type="ORF">OLEA9_A076930</name>
</gene>
<dbReference type="EMBL" id="CACTIH010005527">
    <property type="protein sequence ID" value="CAA2996551.1"/>
    <property type="molecule type" value="Genomic_DNA"/>
</dbReference>
<feature type="domain" description="Micro-fibrillar-associated protein 1 C-terminal" evidence="2">
    <location>
        <begin position="147"/>
        <end position="231"/>
    </location>
</feature>
<evidence type="ECO:0000313" key="4">
    <source>
        <dbReference type="Proteomes" id="UP000594638"/>
    </source>
</evidence>
<feature type="region of interest" description="Disordered" evidence="1">
    <location>
        <begin position="1"/>
        <end position="24"/>
    </location>
</feature>
<evidence type="ECO:0000313" key="3">
    <source>
        <dbReference type="EMBL" id="CAA2996551.1"/>
    </source>
</evidence>
<dbReference type="OrthoDB" id="1111734at2759"/>
<feature type="region of interest" description="Disordered" evidence="1">
    <location>
        <begin position="88"/>
        <end position="109"/>
    </location>
</feature>
<evidence type="ECO:0000256" key="1">
    <source>
        <dbReference type="SAM" id="MobiDB-lite"/>
    </source>
</evidence>
<dbReference type="Pfam" id="PF06991">
    <property type="entry name" value="MFAP1"/>
    <property type="match status" value="1"/>
</dbReference>
<sequence>MKRHWPGKVPEWAGDYYEDEDEDEDGNIRMARVDALEKVFWSREETDFMQKDDPRLRRLAESRMDNREEVREDHGRIRQVEIVSNIEEKSRRQEELDLECEDENAMEEQRRRIREKLLQRQQEEAALMPEEEDEVEEEEEESEYETDSEEELMGILMVKPIFVPKSERDTIAERERLKAEERALDEAVKKMMEERRVETKQIVVEKIREDQEIQRCMELEANIADVDTDDE</sequence>
<protein>
    <submittedName>
        <fullName evidence="3">Microfibrillar-associated 1-like</fullName>
    </submittedName>
</protein>
<dbReference type="InterPro" id="IPR009730">
    <property type="entry name" value="MFAP1_C"/>
</dbReference>
<name>A0A8S0SUZ7_OLEEU</name>
<proteinExistence type="predicted"/>
<feature type="compositionally biased region" description="Acidic residues" evidence="1">
    <location>
        <begin position="96"/>
        <end position="106"/>
    </location>
</feature>
<comment type="caution">
    <text evidence="3">The sequence shown here is derived from an EMBL/GenBank/DDBJ whole genome shotgun (WGS) entry which is preliminary data.</text>
</comment>
<reference evidence="3 4" key="1">
    <citation type="submission" date="2019-12" db="EMBL/GenBank/DDBJ databases">
        <authorList>
            <person name="Alioto T."/>
            <person name="Alioto T."/>
            <person name="Gomez Garrido J."/>
        </authorList>
    </citation>
    <scope>NUCLEOTIDE SEQUENCE [LARGE SCALE GENOMIC DNA]</scope>
</reference>
<feature type="region of interest" description="Disordered" evidence="1">
    <location>
        <begin position="121"/>
        <end position="151"/>
    </location>
</feature>
<keyword evidence="4" id="KW-1185">Reference proteome</keyword>
<evidence type="ECO:0000259" key="2">
    <source>
        <dbReference type="Pfam" id="PF06991"/>
    </source>
</evidence>
<dbReference type="PANTHER" id="PTHR15327">
    <property type="entry name" value="MICROFIBRIL-ASSOCIATED PROTEIN"/>
    <property type="match status" value="1"/>
</dbReference>
<dbReference type="InterPro" id="IPR033194">
    <property type="entry name" value="MFAP1"/>
</dbReference>
<accession>A0A8S0SUZ7</accession>
<organism evidence="3 4">
    <name type="scientific">Olea europaea subsp. europaea</name>
    <dbReference type="NCBI Taxonomy" id="158383"/>
    <lineage>
        <taxon>Eukaryota</taxon>
        <taxon>Viridiplantae</taxon>
        <taxon>Streptophyta</taxon>
        <taxon>Embryophyta</taxon>
        <taxon>Tracheophyta</taxon>
        <taxon>Spermatophyta</taxon>
        <taxon>Magnoliopsida</taxon>
        <taxon>eudicotyledons</taxon>
        <taxon>Gunneridae</taxon>
        <taxon>Pentapetalae</taxon>
        <taxon>asterids</taxon>
        <taxon>lamiids</taxon>
        <taxon>Lamiales</taxon>
        <taxon>Oleaceae</taxon>
        <taxon>Oleeae</taxon>
        <taxon>Olea</taxon>
    </lineage>
</organism>
<dbReference type="Proteomes" id="UP000594638">
    <property type="component" value="Unassembled WGS sequence"/>
</dbReference>